<dbReference type="InterPro" id="IPR001296">
    <property type="entry name" value="Glyco_trans_1"/>
</dbReference>
<dbReference type="PANTHER" id="PTHR46401:SF9">
    <property type="entry name" value="MANNOSYLTRANSFERASE A"/>
    <property type="match status" value="1"/>
</dbReference>
<evidence type="ECO:0000313" key="2">
    <source>
        <dbReference type="EMBL" id="SVE57805.1"/>
    </source>
</evidence>
<sequence length="230" mass="26665">QGWDVESLAEKIRHHPEQGKRLFWLEGISDEFLEQIYKVSTLLIAASLNEGFGLSLIEGARHELPLLVRDLPVFRELAGEHAFYFQGEQAEDLTVALREWLSLFERGEHPLSSGIRCNTWQQSSKQIKNALIEEYYPRKQLLVDVSELVQRDAKTGIQRVVKNILREWLARPPKGYRIEPVYATIEQGYRYARKFCYQITGETRQCLPDEVIEYAPGDVFFGLDLQPQVQ</sequence>
<dbReference type="SUPFAM" id="SSF53756">
    <property type="entry name" value="UDP-Glycosyltransferase/glycogen phosphorylase"/>
    <property type="match status" value="1"/>
</dbReference>
<name>A0A383ENG5_9ZZZZ</name>
<organism evidence="2">
    <name type="scientific">marine metagenome</name>
    <dbReference type="NCBI Taxonomy" id="408172"/>
    <lineage>
        <taxon>unclassified sequences</taxon>
        <taxon>metagenomes</taxon>
        <taxon>ecological metagenomes</taxon>
    </lineage>
</organism>
<dbReference type="Pfam" id="PF00534">
    <property type="entry name" value="Glycos_transf_1"/>
    <property type="match status" value="1"/>
</dbReference>
<dbReference type="PANTHER" id="PTHR46401">
    <property type="entry name" value="GLYCOSYLTRANSFERASE WBBK-RELATED"/>
    <property type="match status" value="1"/>
</dbReference>
<proteinExistence type="predicted"/>
<dbReference type="Gene3D" id="3.40.50.2000">
    <property type="entry name" value="Glycogen Phosphorylase B"/>
    <property type="match status" value="1"/>
</dbReference>
<feature type="domain" description="Glycosyl transferase family 1" evidence="1">
    <location>
        <begin position="11"/>
        <end position="102"/>
    </location>
</feature>
<feature type="non-terminal residue" evidence="2">
    <location>
        <position position="1"/>
    </location>
</feature>
<gene>
    <name evidence="2" type="ORF">METZ01_LOCUS510659</name>
</gene>
<accession>A0A383ENG5</accession>
<dbReference type="EMBL" id="UINC01227067">
    <property type="protein sequence ID" value="SVE57805.1"/>
    <property type="molecule type" value="Genomic_DNA"/>
</dbReference>
<dbReference type="GO" id="GO:0016757">
    <property type="term" value="F:glycosyltransferase activity"/>
    <property type="evidence" value="ECO:0007669"/>
    <property type="project" value="InterPro"/>
</dbReference>
<feature type="non-terminal residue" evidence="2">
    <location>
        <position position="230"/>
    </location>
</feature>
<dbReference type="AlphaFoldDB" id="A0A383ENG5"/>
<protein>
    <recommendedName>
        <fullName evidence="1">Glycosyl transferase family 1 domain-containing protein</fullName>
    </recommendedName>
</protein>
<evidence type="ECO:0000259" key="1">
    <source>
        <dbReference type="Pfam" id="PF00534"/>
    </source>
</evidence>
<reference evidence="2" key="1">
    <citation type="submission" date="2018-05" db="EMBL/GenBank/DDBJ databases">
        <authorList>
            <person name="Lanie J.A."/>
            <person name="Ng W.-L."/>
            <person name="Kazmierczak K.M."/>
            <person name="Andrzejewski T.M."/>
            <person name="Davidsen T.M."/>
            <person name="Wayne K.J."/>
            <person name="Tettelin H."/>
            <person name="Glass J.I."/>
            <person name="Rusch D."/>
            <person name="Podicherti R."/>
            <person name="Tsui H.-C.T."/>
            <person name="Winkler M.E."/>
        </authorList>
    </citation>
    <scope>NUCLEOTIDE SEQUENCE</scope>
</reference>